<dbReference type="PANTHER" id="PTHR10971">
    <property type="entry name" value="MRNA EXPORT FACTOR AND BUB3"/>
    <property type="match status" value="1"/>
</dbReference>
<evidence type="ECO:0000313" key="5">
    <source>
        <dbReference type="Proteomes" id="UP001338582"/>
    </source>
</evidence>
<dbReference type="AlphaFoldDB" id="A0AAX4H384"/>
<dbReference type="RefSeq" id="XP_062875408.1">
    <property type="nucleotide sequence ID" value="XM_063019338.1"/>
</dbReference>
<evidence type="ECO:0000256" key="2">
    <source>
        <dbReference type="ARBA" id="ARBA00022737"/>
    </source>
</evidence>
<dbReference type="Gene3D" id="2.130.10.10">
    <property type="entry name" value="YVTN repeat-like/Quinoprotein amine dehydrogenase"/>
    <property type="match status" value="1"/>
</dbReference>
<keyword evidence="5" id="KW-1185">Reference proteome</keyword>
<dbReference type="GeneID" id="88171313"/>
<protein>
    <submittedName>
        <fullName evidence="4">Uncharacterized protein</fullName>
    </submittedName>
</protein>
<proteinExistence type="predicted"/>
<organism evidence="4 5">
    <name type="scientific">Australozyma saopauloensis</name>
    <dbReference type="NCBI Taxonomy" id="291208"/>
    <lineage>
        <taxon>Eukaryota</taxon>
        <taxon>Fungi</taxon>
        <taxon>Dikarya</taxon>
        <taxon>Ascomycota</taxon>
        <taxon>Saccharomycotina</taxon>
        <taxon>Pichiomycetes</taxon>
        <taxon>Metschnikowiaceae</taxon>
        <taxon>Australozyma</taxon>
    </lineage>
</organism>
<keyword evidence="1 3" id="KW-0853">WD repeat</keyword>
<dbReference type="PROSITE" id="PS50082">
    <property type="entry name" value="WD_REPEATS_2"/>
    <property type="match status" value="1"/>
</dbReference>
<dbReference type="Pfam" id="PF00400">
    <property type="entry name" value="WD40"/>
    <property type="match status" value="1"/>
</dbReference>
<dbReference type="KEGG" id="asau:88171313"/>
<evidence type="ECO:0000313" key="4">
    <source>
        <dbReference type="EMBL" id="WPK23021.1"/>
    </source>
</evidence>
<dbReference type="Proteomes" id="UP001338582">
    <property type="component" value="Chromosome 1"/>
</dbReference>
<evidence type="ECO:0000256" key="3">
    <source>
        <dbReference type="PROSITE-ProRule" id="PRU00221"/>
    </source>
</evidence>
<dbReference type="SUPFAM" id="SSF50978">
    <property type="entry name" value="WD40 repeat-like"/>
    <property type="match status" value="1"/>
</dbReference>
<feature type="repeat" description="WD" evidence="3">
    <location>
        <begin position="237"/>
        <end position="278"/>
    </location>
</feature>
<dbReference type="SMART" id="SM00320">
    <property type="entry name" value="WD40"/>
    <property type="match status" value="3"/>
</dbReference>
<dbReference type="InterPro" id="IPR015943">
    <property type="entry name" value="WD40/YVTN_repeat-like_dom_sf"/>
</dbReference>
<dbReference type="EMBL" id="CP138894">
    <property type="protein sequence ID" value="WPK23021.1"/>
    <property type="molecule type" value="Genomic_DNA"/>
</dbReference>
<dbReference type="InterPro" id="IPR001680">
    <property type="entry name" value="WD40_rpt"/>
</dbReference>
<keyword evidence="2" id="KW-0677">Repeat</keyword>
<evidence type="ECO:0000256" key="1">
    <source>
        <dbReference type="ARBA" id="ARBA00022574"/>
    </source>
</evidence>
<dbReference type="PROSITE" id="PS50294">
    <property type="entry name" value="WD_REPEATS_REGION"/>
    <property type="match status" value="1"/>
</dbReference>
<dbReference type="InterPro" id="IPR036322">
    <property type="entry name" value="WD40_repeat_dom_sf"/>
</dbReference>
<gene>
    <name evidence="4" type="ORF">PUMCH_000244</name>
</gene>
<sequence length="338" mass="37646">MSFVEVNTAMSNEVLSVVKFLKDDILLSSYYNNNVELRSIVQEPDSLSAPVLANIVAPDVISCVQQTESNSILVGLNDGTLRYLDLENTKVSEPILQASDEGVGINFCKKIENNMIVASSYEGSIWLVDPRSPAKLFRYNTSGRIFALDTTSRYVTLGKSGQEVEIFDIRRLDSSLMVRLTGLRYQITSLKTFPDGEGYAIGSIDGRISIDAFNELQDASKRKFAFKCHRQKDSASGVDHVYPVTALTFHPKYDTLFTSGGDGHVCIWDWGRRKRVKQLPSAPAPHFISHMDLNHEGTCVVVGVTNDSFLRSQNGNAEKILSKIYCRELTESESKPKQ</sequence>
<name>A0AAX4H384_9ASCO</name>
<reference evidence="4 5" key="1">
    <citation type="submission" date="2023-10" db="EMBL/GenBank/DDBJ databases">
        <title>Draft Genome Sequence of Candida saopaulonensis from a very Premature Infant with Sepsis.</title>
        <authorList>
            <person name="Ning Y."/>
            <person name="Dai R."/>
            <person name="Xiao M."/>
            <person name="Xu Y."/>
            <person name="Yan Q."/>
            <person name="Zhang L."/>
        </authorList>
    </citation>
    <scope>NUCLEOTIDE SEQUENCE [LARGE SCALE GENOMIC DNA]</scope>
    <source>
        <strain evidence="4 5">19XY460</strain>
    </source>
</reference>
<accession>A0AAX4H384</accession>